<dbReference type="PANTHER" id="PTHR21063">
    <property type="entry name" value="LFA-3"/>
    <property type="match status" value="1"/>
</dbReference>
<reference evidence="3" key="1">
    <citation type="submission" date="2025-08" db="UniProtKB">
        <authorList>
            <consortium name="Ensembl"/>
        </authorList>
    </citation>
    <scope>IDENTIFICATION</scope>
</reference>
<dbReference type="AlphaFoldDB" id="A0A671R144"/>
<evidence type="ECO:0000313" key="3">
    <source>
        <dbReference type="Ensembl" id="ENSSANP00000076825.1"/>
    </source>
</evidence>
<feature type="chain" id="PRO_5025350641" description="Immunoglobulin domain-containing protein" evidence="1">
    <location>
        <begin position="27"/>
        <end position="174"/>
    </location>
</feature>
<reference evidence="3" key="2">
    <citation type="submission" date="2025-09" db="UniProtKB">
        <authorList>
            <consortium name="Ensembl"/>
        </authorList>
    </citation>
    <scope>IDENTIFICATION</scope>
</reference>
<feature type="domain" description="Immunoglobulin" evidence="2">
    <location>
        <begin position="32"/>
        <end position="136"/>
    </location>
</feature>
<evidence type="ECO:0000259" key="2">
    <source>
        <dbReference type="SMART" id="SM00409"/>
    </source>
</evidence>
<dbReference type="SUPFAM" id="SSF48726">
    <property type="entry name" value="Immunoglobulin"/>
    <property type="match status" value="1"/>
</dbReference>
<dbReference type="InterPro" id="IPR013783">
    <property type="entry name" value="Ig-like_fold"/>
</dbReference>
<dbReference type="InterPro" id="IPR013106">
    <property type="entry name" value="Ig_V-set"/>
</dbReference>
<dbReference type="Ensembl" id="ENSSANT00000081645.1">
    <property type="protein sequence ID" value="ENSSANP00000076825.1"/>
    <property type="gene ID" value="ENSSANG00000038249.1"/>
</dbReference>
<organism evidence="3 4">
    <name type="scientific">Sinocyclocheilus anshuiensis</name>
    <dbReference type="NCBI Taxonomy" id="1608454"/>
    <lineage>
        <taxon>Eukaryota</taxon>
        <taxon>Metazoa</taxon>
        <taxon>Chordata</taxon>
        <taxon>Craniata</taxon>
        <taxon>Vertebrata</taxon>
        <taxon>Euteleostomi</taxon>
        <taxon>Actinopterygii</taxon>
        <taxon>Neopterygii</taxon>
        <taxon>Teleostei</taxon>
        <taxon>Ostariophysi</taxon>
        <taxon>Cypriniformes</taxon>
        <taxon>Cyprinidae</taxon>
        <taxon>Cyprininae</taxon>
        <taxon>Sinocyclocheilus</taxon>
    </lineage>
</organism>
<feature type="signal peptide" evidence="1">
    <location>
        <begin position="1"/>
        <end position="26"/>
    </location>
</feature>
<keyword evidence="1" id="KW-0732">Signal</keyword>
<proteinExistence type="predicted"/>
<name>A0A671R144_9TELE</name>
<dbReference type="InterPro" id="IPR036179">
    <property type="entry name" value="Ig-like_dom_sf"/>
</dbReference>
<dbReference type="SMART" id="SM00409">
    <property type="entry name" value="IG"/>
    <property type="match status" value="1"/>
</dbReference>
<dbReference type="PANTHER" id="PTHR21063:SF4">
    <property type="entry name" value="CD48 ANTIGEN-RELATED"/>
    <property type="match status" value="1"/>
</dbReference>
<evidence type="ECO:0000313" key="4">
    <source>
        <dbReference type="Proteomes" id="UP000472260"/>
    </source>
</evidence>
<dbReference type="InterPro" id="IPR003599">
    <property type="entry name" value="Ig_sub"/>
</dbReference>
<evidence type="ECO:0000256" key="1">
    <source>
        <dbReference type="SAM" id="SignalP"/>
    </source>
</evidence>
<dbReference type="Proteomes" id="UP000472260">
    <property type="component" value="Unassembled WGS sequence"/>
</dbReference>
<dbReference type="Gene3D" id="2.60.40.10">
    <property type="entry name" value="Immunoglobulins"/>
    <property type="match status" value="1"/>
</dbReference>
<sequence length="174" mass="19805">MLCSLFVVFSKKILQQLLVCVSGVSAAERDKMKRKSVKEGESVTLDTHVINKPYNLMWHFNETRIAVITGDQSICTDVQCEDAEERFRDRLKLDNQTGSLTITNTRTTDSGLYQLEINSNSTIRITSVKSFSVTVTVLHTVDLTRWKFEICSKSSGEIQCVLNLSDWKIYMINI</sequence>
<dbReference type="Pfam" id="PF07686">
    <property type="entry name" value="V-set"/>
    <property type="match status" value="1"/>
</dbReference>
<protein>
    <recommendedName>
        <fullName evidence="2">Immunoglobulin domain-containing protein</fullName>
    </recommendedName>
</protein>
<accession>A0A671R144</accession>
<keyword evidence="4" id="KW-1185">Reference proteome</keyword>